<feature type="transmembrane region" description="Helical" evidence="7">
    <location>
        <begin position="6"/>
        <end position="29"/>
    </location>
</feature>
<evidence type="ECO:0000313" key="9">
    <source>
        <dbReference type="EMBL" id="KAF6433366.1"/>
    </source>
</evidence>
<reference evidence="9 10" key="1">
    <citation type="journal article" date="2020" name="Nature">
        <title>Six reference-quality genomes reveal evolution of bat adaptations.</title>
        <authorList>
            <person name="Jebb D."/>
            <person name="Huang Z."/>
            <person name="Pippel M."/>
            <person name="Hughes G.M."/>
            <person name="Lavrichenko K."/>
            <person name="Devanna P."/>
            <person name="Winkler S."/>
            <person name="Jermiin L.S."/>
            <person name="Skirmuntt E.C."/>
            <person name="Katzourakis A."/>
            <person name="Burkitt-Gray L."/>
            <person name="Ray D.A."/>
            <person name="Sullivan K.A.M."/>
            <person name="Roscito J.G."/>
            <person name="Kirilenko B.M."/>
            <person name="Davalos L.M."/>
            <person name="Corthals A.P."/>
            <person name="Power M.L."/>
            <person name="Jones G."/>
            <person name="Ransome R.D."/>
            <person name="Dechmann D.K.N."/>
            <person name="Locatelli A.G."/>
            <person name="Puechmaille S.J."/>
            <person name="Fedrigo O."/>
            <person name="Jarvis E.D."/>
            <person name="Hiller M."/>
            <person name="Vernes S.C."/>
            <person name="Myers E.W."/>
            <person name="Teeling E.C."/>
        </authorList>
    </citation>
    <scope>NUCLEOTIDE SEQUENCE [LARGE SCALE GENOMIC DNA]</scope>
    <source>
        <strain evidence="9">MMolMol1</strain>
        <tissue evidence="9">Muscle</tissue>
    </source>
</reference>
<name>A0A7J8EDF1_MOLMO</name>
<comment type="similarity">
    <text evidence="5">Belongs to the SPATA31 family.</text>
</comment>
<feature type="domain" description="SPATA31-like" evidence="8">
    <location>
        <begin position="52"/>
        <end position="138"/>
    </location>
</feature>
<evidence type="ECO:0000313" key="10">
    <source>
        <dbReference type="Proteomes" id="UP000550707"/>
    </source>
</evidence>
<keyword evidence="2 7" id="KW-0812">Transmembrane</keyword>
<dbReference type="InterPro" id="IPR027970">
    <property type="entry name" value="SPATA31-like"/>
</dbReference>
<dbReference type="Proteomes" id="UP000550707">
    <property type="component" value="Unassembled WGS sequence"/>
</dbReference>
<dbReference type="OrthoDB" id="9535823at2759"/>
<comment type="caution">
    <text evidence="9">The sequence shown here is derived from an EMBL/GenBank/DDBJ whole genome shotgun (WGS) entry which is preliminary data.</text>
</comment>
<evidence type="ECO:0000256" key="1">
    <source>
        <dbReference type="ARBA" id="ARBA00004167"/>
    </source>
</evidence>
<dbReference type="InParanoid" id="A0A7J8EDF1"/>
<evidence type="ECO:0000256" key="4">
    <source>
        <dbReference type="ARBA" id="ARBA00023136"/>
    </source>
</evidence>
<dbReference type="PANTHER" id="PTHR21859:SF15">
    <property type="entry name" value="PROTEIN SPATA31F1-RELATED"/>
    <property type="match status" value="1"/>
</dbReference>
<accession>A0A7J8EDF1</accession>
<proteinExistence type="inferred from homology"/>
<evidence type="ECO:0000256" key="5">
    <source>
        <dbReference type="ARBA" id="ARBA00035009"/>
    </source>
</evidence>
<dbReference type="FunCoup" id="A0A7J8EDF1">
    <property type="interactions" value="10"/>
</dbReference>
<evidence type="ECO:0000256" key="7">
    <source>
        <dbReference type="SAM" id="Phobius"/>
    </source>
</evidence>
<evidence type="ECO:0000259" key="8">
    <source>
        <dbReference type="Pfam" id="PF15371"/>
    </source>
</evidence>
<keyword evidence="4 7" id="KW-0472">Membrane</keyword>
<organism evidence="9 10">
    <name type="scientific">Molossus molossus</name>
    <name type="common">Pallas' mastiff bat</name>
    <name type="synonym">Vespertilio molossus</name>
    <dbReference type="NCBI Taxonomy" id="27622"/>
    <lineage>
        <taxon>Eukaryota</taxon>
        <taxon>Metazoa</taxon>
        <taxon>Chordata</taxon>
        <taxon>Craniata</taxon>
        <taxon>Vertebrata</taxon>
        <taxon>Euteleostomi</taxon>
        <taxon>Mammalia</taxon>
        <taxon>Eutheria</taxon>
        <taxon>Laurasiatheria</taxon>
        <taxon>Chiroptera</taxon>
        <taxon>Yangochiroptera</taxon>
        <taxon>Molossidae</taxon>
        <taxon>Molossus</taxon>
    </lineage>
</organism>
<feature type="region of interest" description="Disordered" evidence="6">
    <location>
        <begin position="361"/>
        <end position="400"/>
    </location>
</feature>
<gene>
    <name evidence="9" type="ORF">HJG59_004877</name>
</gene>
<comment type="subcellular location">
    <subcellularLocation>
        <location evidence="1">Membrane</location>
        <topology evidence="1">Single-pass membrane protein</topology>
    </subcellularLocation>
</comment>
<dbReference type="AlphaFoldDB" id="A0A7J8EDF1"/>
<dbReference type="PANTHER" id="PTHR21859">
    <property type="entry name" value="ACROSOME-SPECIFIC PROTEIN"/>
    <property type="match status" value="1"/>
</dbReference>
<protein>
    <submittedName>
        <fullName evidence="9">Family with sequence similarity 205 member C</fullName>
    </submittedName>
</protein>
<keyword evidence="10" id="KW-1185">Reference proteome</keyword>
<keyword evidence="3 7" id="KW-1133">Transmembrane helix</keyword>
<dbReference type="GO" id="GO:0016020">
    <property type="term" value="C:membrane"/>
    <property type="evidence" value="ECO:0007669"/>
    <property type="project" value="UniProtKB-SubCell"/>
</dbReference>
<evidence type="ECO:0000256" key="3">
    <source>
        <dbReference type="ARBA" id="ARBA00022989"/>
    </source>
</evidence>
<dbReference type="EMBL" id="JACASF010000014">
    <property type="protein sequence ID" value="KAF6433366.1"/>
    <property type="molecule type" value="Genomic_DNA"/>
</dbReference>
<evidence type="ECO:0000256" key="6">
    <source>
        <dbReference type="SAM" id="MobiDB-lite"/>
    </source>
</evidence>
<sequence>MLSPTFVLWEIGYPLYTYGSIIIIALIIWQAKKNHQELKLGPNKSCCRHQRRVKQRAKDKTSRARRHSCKETEKPWELLSVMKSQSWFPQEGNVRRLLCADTSCLICNAMALEIKQLLANENTLISPTSSGRSQGSSCLDILSMSSLSFDQSKGSQPSKELSLSSATPLMLQLTDHKSLTQSAAQSTDAVSIQDYWADHQLKQGFQAPDVHWDAGALSSSSLEECRIPVKQQDKKKSNTECVLEKKEAAEAGLGNKMKHTPHSINPKVKDQGHKESILLSKDETVAKTMIKKVEKSPPSTKGPAKLAKLEKTTEDKSITFFDARQSLDNELQQHSFQSRRSWFQCLSHNSKHSPLLTCAPQPKIHARPQISPQQEALSYKRRKPIPEKKEFSVPQTSASP</sequence>
<evidence type="ECO:0000256" key="2">
    <source>
        <dbReference type="ARBA" id="ARBA00022692"/>
    </source>
</evidence>
<dbReference type="Pfam" id="PF15371">
    <property type="entry name" value="DUF4599"/>
    <property type="match status" value="1"/>
</dbReference>